<comment type="caution">
    <text evidence="2">The sequence shown here is derived from an EMBL/GenBank/DDBJ whole genome shotgun (WGS) entry which is preliminary data.</text>
</comment>
<dbReference type="Proteomes" id="UP000297910">
    <property type="component" value="Unassembled WGS sequence"/>
</dbReference>
<accession>A0A4Z1FCD8</accession>
<feature type="region of interest" description="Disordered" evidence="1">
    <location>
        <begin position="262"/>
        <end position="286"/>
    </location>
</feature>
<organism evidence="2 3">
    <name type="scientific">Botrytis paeoniae</name>
    <dbReference type="NCBI Taxonomy" id="278948"/>
    <lineage>
        <taxon>Eukaryota</taxon>
        <taxon>Fungi</taxon>
        <taxon>Dikarya</taxon>
        <taxon>Ascomycota</taxon>
        <taxon>Pezizomycotina</taxon>
        <taxon>Leotiomycetes</taxon>
        <taxon>Helotiales</taxon>
        <taxon>Sclerotiniaceae</taxon>
        <taxon>Botrytis</taxon>
    </lineage>
</organism>
<evidence type="ECO:0000313" key="2">
    <source>
        <dbReference type="EMBL" id="TGO22165.1"/>
    </source>
</evidence>
<evidence type="ECO:0000256" key="1">
    <source>
        <dbReference type="SAM" id="MobiDB-lite"/>
    </source>
</evidence>
<evidence type="ECO:0000313" key="3">
    <source>
        <dbReference type="Proteomes" id="UP000297910"/>
    </source>
</evidence>
<proteinExistence type="predicted"/>
<feature type="compositionally biased region" description="Pro residues" evidence="1">
    <location>
        <begin position="262"/>
        <end position="277"/>
    </location>
</feature>
<dbReference type="EMBL" id="PQXI01000179">
    <property type="protein sequence ID" value="TGO22165.1"/>
    <property type="molecule type" value="Genomic_DNA"/>
</dbReference>
<keyword evidence="3" id="KW-1185">Reference proteome</keyword>
<dbReference type="AlphaFoldDB" id="A0A4Z1FCD8"/>
<name>A0A4Z1FCD8_9HELO</name>
<sequence length="299" mass="30830">MALISFDCNDESVPFARKLVVTTSGAAASAPVLGATAAFESPRPCAAPAPSPDPAPTRVGPTILVRLDPDMAWEVSFLTSTAPRKELERDLAISLTLRPELVVLVPAAAAAALLSRILMVAIFIAIKGIPVPLGATTADLLRPNPLAVPPPRPVPRAAEAAPAPVRNEDVFKVPGCDKFGAFCLKSTYPNPRFAAIALTPDGFSAVVCLTPLLILRPVVAPLPTPSPKNPAGVAKESAVTSRSFPPSVSKIPVRPPPPVAAFAPPAPAAPPAPPAAPPVSIEANPSKSPRVFKLFPLCA</sequence>
<protein>
    <submittedName>
        <fullName evidence="2">Uncharacterized protein</fullName>
    </submittedName>
</protein>
<reference evidence="2 3" key="1">
    <citation type="submission" date="2017-12" db="EMBL/GenBank/DDBJ databases">
        <title>Comparative genomics of Botrytis spp.</title>
        <authorList>
            <person name="Valero-Jimenez C.A."/>
            <person name="Tapia P."/>
            <person name="Veloso J."/>
            <person name="Silva-Moreno E."/>
            <person name="Staats M."/>
            <person name="Valdes J.H."/>
            <person name="Van Kan J.A.L."/>
        </authorList>
    </citation>
    <scope>NUCLEOTIDE SEQUENCE [LARGE SCALE GENOMIC DNA]</scope>
    <source>
        <strain evidence="2 3">Bp0003</strain>
    </source>
</reference>
<gene>
    <name evidence="2" type="ORF">BPAE_0179g00040</name>
</gene>